<dbReference type="eggNOG" id="KOG0134">
    <property type="taxonomic scope" value="Eukaryota"/>
</dbReference>
<dbReference type="SUPFAM" id="SSF51395">
    <property type="entry name" value="FMN-linked oxidoreductases"/>
    <property type="match status" value="1"/>
</dbReference>
<dbReference type="FunFam" id="3.20.20.70:FF:000059">
    <property type="entry name" value="N-ethylmaleimide reductase, FMN-linked"/>
    <property type="match status" value="1"/>
</dbReference>
<dbReference type="Pfam" id="PF00724">
    <property type="entry name" value="Oxidored_FMN"/>
    <property type="match status" value="1"/>
</dbReference>
<evidence type="ECO:0000256" key="3">
    <source>
        <dbReference type="ARBA" id="ARBA00023002"/>
    </source>
</evidence>
<dbReference type="GO" id="GO:0010181">
    <property type="term" value="F:FMN binding"/>
    <property type="evidence" value="ECO:0007669"/>
    <property type="project" value="InterPro"/>
</dbReference>
<proteinExistence type="inferred from homology"/>
<accession>T0QQR0</accession>
<dbReference type="PANTHER" id="PTHR22893">
    <property type="entry name" value="NADH OXIDOREDUCTASE-RELATED"/>
    <property type="match status" value="1"/>
</dbReference>
<keyword evidence="3" id="KW-0560">Oxidoreductase</keyword>
<dbReference type="STRING" id="1156394.T0QQR0"/>
<dbReference type="VEuPathDB" id="FungiDB:SDRG_02340"/>
<dbReference type="InterPro" id="IPR001155">
    <property type="entry name" value="OxRdtase_FMN_N"/>
</dbReference>
<dbReference type="GO" id="GO:0005829">
    <property type="term" value="C:cytosol"/>
    <property type="evidence" value="ECO:0007669"/>
    <property type="project" value="UniProtKB-ARBA"/>
</dbReference>
<dbReference type="OMA" id="MMATYYK"/>
<evidence type="ECO:0000313" key="6">
    <source>
        <dbReference type="Proteomes" id="UP000030762"/>
    </source>
</evidence>
<dbReference type="RefSeq" id="XP_008606143.1">
    <property type="nucleotide sequence ID" value="XM_008607921.1"/>
</dbReference>
<dbReference type="InterPro" id="IPR013785">
    <property type="entry name" value="Aldolase_TIM"/>
</dbReference>
<dbReference type="CDD" id="cd02933">
    <property type="entry name" value="OYE_like_FMN"/>
    <property type="match status" value="1"/>
</dbReference>
<comment type="similarity">
    <text evidence="2">Belongs to the NADH:flavin oxidoreductase/NADH oxidase family.</text>
</comment>
<dbReference type="Gene3D" id="3.20.20.70">
    <property type="entry name" value="Aldolase class I"/>
    <property type="match status" value="1"/>
</dbReference>
<reference evidence="5 6" key="1">
    <citation type="submission" date="2012-04" db="EMBL/GenBank/DDBJ databases">
        <title>The Genome Sequence of Saprolegnia declina VS20.</title>
        <authorList>
            <consortium name="The Broad Institute Genome Sequencing Platform"/>
            <person name="Russ C."/>
            <person name="Nusbaum C."/>
            <person name="Tyler B."/>
            <person name="van West P."/>
            <person name="Dieguez-Uribeondo J."/>
            <person name="de Bruijn I."/>
            <person name="Tripathy S."/>
            <person name="Jiang R."/>
            <person name="Young S.K."/>
            <person name="Zeng Q."/>
            <person name="Gargeya S."/>
            <person name="Fitzgerald M."/>
            <person name="Haas B."/>
            <person name="Abouelleil A."/>
            <person name="Alvarado L."/>
            <person name="Arachchi H.M."/>
            <person name="Berlin A."/>
            <person name="Chapman S.B."/>
            <person name="Goldberg J."/>
            <person name="Griggs A."/>
            <person name="Gujja S."/>
            <person name="Hansen M."/>
            <person name="Howarth C."/>
            <person name="Imamovic A."/>
            <person name="Larimer J."/>
            <person name="McCowen C."/>
            <person name="Montmayeur A."/>
            <person name="Murphy C."/>
            <person name="Neiman D."/>
            <person name="Pearson M."/>
            <person name="Priest M."/>
            <person name="Roberts A."/>
            <person name="Saif S."/>
            <person name="Shea T."/>
            <person name="Sisk P."/>
            <person name="Sykes S."/>
            <person name="Wortman J."/>
            <person name="Nusbaum C."/>
            <person name="Birren B."/>
        </authorList>
    </citation>
    <scope>NUCLEOTIDE SEQUENCE [LARGE SCALE GENOMIC DNA]</scope>
    <source>
        <strain evidence="5 6">VS20</strain>
    </source>
</reference>
<dbReference type="Proteomes" id="UP000030762">
    <property type="component" value="Unassembled WGS sequence"/>
</dbReference>
<dbReference type="EMBL" id="JH767136">
    <property type="protein sequence ID" value="EQC40444.1"/>
    <property type="molecule type" value="Genomic_DNA"/>
</dbReference>
<keyword evidence="6" id="KW-1185">Reference proteome</keyword>
<evidence type="ECO:0000313" key="5">
    <source>
        <dbReference type="EMBL" id="EQC40444.1"/>
    </source>
</evidence>
<feature type="domain" description="NADH:flavin oxidoreductase/NADH oxidase N-terminal" evidence="4">
    <location>
        <begin position="3"/>
        <end position="335"/>
    </location>
</feature>
<name>T0QQR0_SAPDV</name>
<organism evidence="5 6">
    <name type="scientific">Saprolegnia diclina (strain VS20)</name>
    <dbReference type="NCBI Taxonomy" id="1156394"/>
    <lineage>
        <taxon>Eukaryota</taxon>
        <taxon>Sar</taxon>
        <taxon>Stramenopiles</taxon>
        <taxon>Oomycota</taxon>
        <taxon>Saprolegniomycetes</taxon>
        <taxon>Saprolegniales</taxon>
        <taxon>Saprolegniaceae</taxon>
        <taxon>Saprolegnia</taxon>
    </lineage>
</organism>
<dbReference type="InterPro" id="IPR045247">
    <property type="entry name" value="Oye-like"/>
</dbReference>
<gene>
    <name evidence="5" type="ORF">SDRG_02340</name>
</gene>
<sequence>MPNLFSPIQIGRFTLPNRIFMAPLTRCRSSPGDHIPSELMIQHYADRASAGLTITECSMIAPKTSAFFAEPGVYSPEQLAVWKKITDAVHAKGGKIFCQIWHAGRGAHPEHNDGAEPVGPSAIAIDGFTYTPSGRVPFVVPRELTLNEIAAIVQQFATAARNCVEIAGFDGVEVHAANGFLVDQFLKASSNTRTDAYGGSPENRTRFLREVVSAVVDAIGGDRVGVRFSPLNTGFIASSETDPEAFAAYVASTINAFDVAYVHAVRRDNAGQLTGDIVPIFRQHYKGTLVTNAQYSQDEATEAIEKGETDAVAFGKAWLANADLVARFERQAPLNTPDPSTFYSGGAKGYNDYPLLA</sequence>
<evidence type="ECO:0000259" key="4">
    <source>
        <dbReference type="Pfam" id="PF00724"/>
    </source>
</evidence>
<dbReference type="PANTHER" id="PTHR22893:SF91">
    <property type="entry name" value="NADPH DEHYDROGENASE 2-RELATED"/>
    <property type="match status" value="1"/>
</dbReference>
<dbReference type="OrthoDB" id="72310at2759"/>
<dbReference type="InParanoid" id="T0QQR0"/>
<comment type="cofactor">
    <cofactor evidence="1">
        <name>FMN</name>
        <dbReference type="ChEBI" id="CHEBI:58210"/>
    </cofactor>
</comment>
<dbReference type="GO" id="GO:0016628">
    <property type="term" value="F:oxidoreductase activity, acting on the CH-CH group of donors, NAD or NADP as acceptor"/>
    <property type="evidence" value="ECO:0007669"/>
    <property type="project" value="UniProtKB-ARBA"/>
</dbReference>
<evidence type="ECO:0000256" key="2">
    <source>
        <dbReference type="ARBA" id="ARBA00005979"/>
    </source>
</evidence>
<evidence type="ECO:0000256" key="1">
    <source>
        <dbReference type="ARBA" id="ARBA00001917"/>
    </source>
</evidence>
<protein>
    <submittedName>
        <fullName evidence="5">N-ethylmaleimide reductase</fullName>
    </submittedName>
</protein>
<dbReference type="GeneID" id="19943067"/>
<dbReference type="AlphaFoldDB" id="T0QQR0"/>